<comment type="caution">
    <text evidence="2">The sequence shown here is derived from an EMBL/GenBank/DDBJ whole genome shotgun (WGS) entry which is preliminary data.</text>
</comment>
<sequence>MNTRSQFVIIFIIAFLLFINSSYTSQDVNIFKRIIPQLFKVKKAGEHKMILEVKWDGTGIKDNEKVTTKLHGCTPSGTLSFRRDIKKHKFSDHETTYELAVHDKGVPVQCLLEFTGDLQTNVTFGFQT</sequence>
<accession>A0A2Z6S8S0</accession>
<dbReference type="Proteomes" id="UP000615446">
    <property type="component" value="Unassembled WGS sequence"/>
</dbReference>
<evidence type="ECO:0000313" key="3">
    <source>
        <dbReference type="EMBL" id="GES91727.1"/>
    </source>
</evidence>
<evidence type="ECO:0000313" key="2">
    <source>
        <dbReference type="EMBL" id="GBC00877.1"/>
    </source>
</evidence>
<protein>
    <submittedName>
        <fullName evidence="2">Uncharacterized protein</fullName>
    </submittedName>
</protein>
<feature type="signal peptide" evidence="1">
    <location>
        <begin position="1"/>
        <end position="24"/>
    </location>
</feature>
<reference evidence="3" key="2">
    <citation type="submission" date="2019-10" db="EMBL/GenBank/DDBJ databases">
        <title>Conservation and host-specific expression of non-tandemly repeated heterogenous ribosome RNA gene in arbuscular mycorrhizal fungi.</title>
        <authorList>
            <person name="Maeda T."/>
            <person name="Kobayashi Y."/>
            <person name="Nakagawa T."/>
            <person name="Ezawa T."/>
            <person name="Yamaguchi K."/>
            <person name="Bino T."/>
            <person name="Nishimoto Y."/>
            <person name="Shigenobu S."/>
            <person name="Kawaguchi M."/>
        </authorList>
    </citation>
    <scope>NUCLEOTIDE SEQUENCE</scope>
    <source>
        <strain evidence="3">HR1</strain>
    </source>
</reference>
<dbReference type="OrthoDB" id="2366885at2759"/>
<feature type="chain" id="PRO_5033340601" evidence="1">
    <location>
        <begin position="25"/>
        <end position="128"/>
    </location>
</feature>
<evidence type="ECO:0000313" key="4">
    <source>
        <dbReference type="Proteomes" id="UP000247702"/>
    </source>
</evidence>
<dbReference type="EMBL" id="BEXD01003334">
    <property type="protein sequence ID" value="GBC00877.1"/>
    <property type="molecule type" value="Genomic_DNA"/>
</dbReference>
<keyword evidence="4" id="KW-1185">Reference proteome</keyword>
<organism evidence="2 4">
    <name type="scientific">Rhizophagus clarus</name>
    <dbReference type="NCBI Taxonomy" id="94130"/>
    <lineage>
        <taxon>Eukaryota</taxon>
        <taxon>Fungi</taxon>
        <taxon>Fungi incertae sedis</taxon>
        <taxon>Mucoromycota</taxon>
        <taxon>Glomeromycotina</taxon>
        <taxon>Glomeromycetes</taxon>
        <taxon>Glomerales</taxon>
        <taxon>Glomeraceae</taxon>
        <taxon>Rhizophagus</taxon>
    </lineage>
</organism>
<dbReference type="AlphaFoldDB" id="A0A2Z6S8S0"/>
<dbReference type="Proteomes" id="UP000247702">
    <property type="component" value="Unassembled WGS sequence"/>
</dbReference>
<dbReference type="EMBL" id="BLAL01000206">
    <property type="protein sequence ID" value="GES91727.1"/>
    <property type="molecule type" value="Genomic_DNA"/>
</dbReference>
<gene>
    <name evidence="3" type="ORF">RCL2_001853100</name>
    <name evidence="2" type="ORF">RclHR1_00040028</name>
</gene>
<reference evidence="2 4" key="1">
    <citation type="submission" date="2017-11" db="EMBL/GenBank/DDBJ databases">
        <title>The genome of Rhizophagus clarus HR1 reveals common genetic basis of auxotrophy among arbuscular mycorrhizal fungi.</title>
        <authorList>
            <person name="Kobayashi Y."/>
        </authorList>
    </citation>
    <scope>NUCLEOTIDE SEQUENCE [LARGE SCALE GENOMIC DNA]</scope>
    <source>
        <strain evidence="2 4">HR1</strain>
    </source>
</reference>
<keyword evidence="1" id="KW-0732">Signal</keyword>
<evidence type="ECO:0000256" key="1">
    <source>
        <dbReference type="SAM" id="SignalP"/>
    </source>
</evidence>
<name>A0A2Z6S8S0_9GLOM</name>
<proteinExistence type="predicted"/>